<evidence type="ECO:0000313" key="2">
    <source>
        <dbReference type="EMBL" id="PBC33613.1"/>
    </source>
</evidence>
<organism evidence="2 3">
    <name type="scientific">Apis cerana cerana</name>
    <name type="common">Oriental honeybee</name>
    <dbReference type="NCBI Taxonomy" id="94128"/>
    <lineage>
        <taxon>Eukaryota</taxon>
        <taxon>Metazoa</taxon>
        <taxon>Ecdysozoa</taxon>
        <taxon>Arthropoda</taxon>
        <taxon>Hexapoda</taxon>
        <taxon>Insecta</taxon>
        <taxon>Pterygota</taxon>
        <taxon>Neoptera</taxon>
        <taxon>Endopterygota</taxon>
        <taxon>Hymenoptera</taxon>
        <taxon>Apocrita</taxon>
        <taxon>Aculeata</taxon>
        <taxon>Apoidea</taxon>
        <taxon>Anthophila</taxon>
        <taxon>Apidae</taxon>
        <taxon>Apis</taxon>
    </lineage>
</organism>
<dbReference type="InterPro" id="IPR005797">
    <property type="entry name" value="Cyt_b/b6_N"/>
</dbReference>
<protein>
    <submittedName>
        <fullName evidence="2">Cytochrome b</fullName>
    </submittedName>
</protein>
<name>A0A2A3EP75_APICC</name>
<dbReference type="STRING" id="94128.A0A2A3EP75"/>
<sequence>MDSETQVNIGMLFCGRFVDLLPKLSNYQNMENRICLNEHEHSSEICKLSHEKKTKETEKKRRKRNVGIQEFVAFIGYVLPRGQISYRGATVITNLLSAIPYIVAKELRRKGERIGLTKDSTGQRRCFWSALKMCKEQIVEICGIREQVIVERKYNLEEEARSWSHIREKEWELDIDG</sequence>
<dbReference type="AlphaFoldDB" id="A0A2A3EP75"/>
<dbReference type="GO" id="GO:0016020">
    <property type="term" value="C:membrane"/>
    <property type="evidence" value="ECO:0007669"/>
    <property type="project" value="InterPro"/>
</dbReference>
<dbReference type="Proteomes" id="UP000242457">
    <property type="component" value="Unassembled WGS sequence"/>
</dbReference>
<dbReference type="OrthoDB" id="7526385at2759"/>
<feature type="domain" description="Cytochrome b/b6 N-terminal region profile" evidence="1">
    <location>
        <begin position="72"/>
        <end position="102"/>
    </location>
</feature>
<dbReference type="GO" id="GO:0022904">
    <property type="term" value="P:respiratory electron transport chain"/>
    <property type="evidence" value="ECO:0007669"/>
    <property type="project" value="InterPro"/>
</dbReference>
<dbReference type="EMBL" id="KZ288199">
    <property type="protein sequence ID" value="PBC33613.1"/>
    <property type="molecule type" value="Genomic_DNA"/>
</dbReference>
<dbReference type="InterPro" id="IPR027387">
    <property type="entry name" value="Cytb/b6-like_sf"/>
</dbReference>
<gene>
    <name evidence="2" type="ORF">APICC_06836</name>
</gene>
<dbReference type="GO" id="GO:0009055">
    <property type="term" value="F:electron transfer activity"/>
    <property type="evidence" value="ECO:0007669"/>
    <property type="project" value="InterPro"/>
</dbReference>
<dbReference type="GO" id="GO:0016491">
    <property type="term" value="F:oxidoreductase activity"/>
    <property type="evidence" value="ECO:0007669"/>
    <property type="project" value="InterPro"/>
</dbReference>
<dbReference type="Pfam" id="PF00033">
    <property type="entry name" value="Cytochrome_B"/>
    <property type="match status" value="1"/>
</dbReference>
<evidence type="ECO:0000313" key="3">
    <source>
        <dbReference type="Proteomes" id="UP000242457"/>
    </source>
</evidence>
<keyword evidence="3" id="KW-1185">Reference proteome</keyword>
<proteinExistence type="predicted"/>
<dbReference type="Gene3D" id="1.20.810.10">
    <property type="entry name" value="Cytochrome Bc1 Complex, Chain C"/>
    <property type="match status" value="1"/>
</dbReference>
<evidence type="ECO:0000259" key="1">
    <source>
        <dbReference type="Pfam" id="PF00033"/>
    </source>
</evidence>
<dbReference type="SUPFAM" id="SSF81342">
    <property type="entry name" value="Transmembrane di-heme cytochromes"/>
    <property type="match status" value="1"/>
</dbReference>
<accession>A0A2A3EP75</accession>
<dbReference type="InterPro" id="IPR016174">
    <property type="entry name" value="Di-haem_cyt_TM"/>
</dbReference>
<reference evidence="2 3" key="1">
    <citation type="submission" date="2014-07" db="EMBL/GenBank/DDBJ databases">
        <title>Genomic and transcriptomic analysis on Apis cerana provide comprehensive insights into honey bee biology.</title>
        <authorList>
            <person name="Diao Q."/>
            <person name="Sun L."/>
            <person name="Zheng H."/>
            <person name="Zheng H."/>
            <person name="Xu S."/>
            <person name="Wang S."/>
            <person name="Zeng Z."/>
            <person name="Hu F."/>
            <person name="Su S."/>
            <person name="Wu J."/>
        </authorList>
    </citation>
    <scope>NUCLEOTIDE SEQUENCE [LARGE SCALE GENOMIC DNA]</scope>
    <source>
        <tissue evidence="2">Pupae without intestine</tissue>
    </source>
</reference>